<sequence>MLEALSAVRDMGRVQEIAGVLIRYGFGDVVQRVGMARVLERAGRILHWQAVSEEMLSLSPPQRVHRALEDLGPTFVKLGQILATRVDLFGPEWIAEFSLLQNAVPAVPFEEIAAQLEEDLGCPPHEAFRNLKETPLAAASLGQAYLAELDDGTTVVLKVRRPDIAPTIEADLRLLNRLAEAIESEMPDWRRYKPREVVRQFAISLRRELDFAAECRSSERIARNFEDFPELVVPRVHWKYVCERLNVQDFVVGVPGGAMDQIDEARLDRARLARLGAAAILKMVLEDGFFHADPHPGNVFFLPGNRIALIDFGMVGRLGVDRRRQIARLLYGLATQEVNEVSEVLLDWAGSIDIDETQLLTEIDAFVDTYRGVPLRHLGFGRMLTDMIAVLRNNGLTLPPDLALMLKAFVTLEGMGRELDPDFDMAAVALPYLRRALAEQYSPRALARRGWHVLSSTMSLMASLPRDLRHILRMARRGKLHVEVEVTSLKPFGDQLDRAVSRLTVGLVTSALIIGSAIVMNIKGPIALSTISGFGVLGFIGAALGGVWVLISILRGGRR</sequence>
<dbReference type="EMBL" id="JBBDHC010000002">
    <property type="protein sequence ID" value="MEJ1248386.1"/>
    <property type="molecule type" value="Genomic_DNA"/>
</dbReference>
<evidence type="ECO:0000313" key="4">
    <source>
        <dbReference type="EMBL" id="MEJ1248386.1"/>
    </source>
</evidence>
<keyword evidence="2" id="KW-1133">Transmembrane helix</keyword>
<dbReference type="Pfam" id="PF03109">
    <property type="entry name" value="ABC1"/>
    <property type="match status" value="1"/>
</dbReference>
<dbReference type="InterPro" id="IPR004147">
    <property type="entry name" value="ABC1_dom"/>
</dbReference>
<dbReference type="CDD" id="cd05121">
    <property type="entry name" value="ABC1_ADCK3-like"/>
    <property type="match status" value="1"/>
</dbReference>
<dbReference type="Proteomes" id="UP001364472">
    <property type="component" value="Unassembled WGS sequence"/>
</dbReference>
<organism evidence="4 5">
    <name type="scientific">Denitratimonas tolerans</name>
    <dbReference type="NCBI Taxonomy" id="1338420"/>
    <lineage>
        <taxon>Bacteria</taxon>
        <taxon>Pseudomonadati</taxon>
        <taxon>Pseudomonadota</taxon>
        <taxon>Gammaproteobacteria</taxon>
        <taxon>Lysobacterales</taxon>
        <taxon>Lysobacteraceae</taxon>
        <taxon>Denitratimonas</taxon>
    </lineage>
</organism>
<reference evidence="4 5" key="1">
    <citation type="journal article" date="2016" name="Antonie Van Leeuwenhoek">
        <title>Denitratimonas tolerans gen. nov., sp. nov., a denitrifying bacterium isolated from a bioreactor for tannery wastewater treatment.</title>
        <authorList>
            <person name="Han S.I."/>
            <person name="Kim J.O."/>
            <person name="Lee Y.R."/>
            <person name="Ekpeghere K.I."/>
            <person name="Koh S.C."/>
            <person name="Whang K.S."/>
        </authorList>
    </citation>
    <scope>NUCLEOTIDE SEQUENCE [LARGE SCALE GENOMIC DNA]</scope>
    <source>
        <strain evidence="4 5">KACC 17565</strain>
    </source>
</reference>
<comment type="caution">
    <text evidence="4">The sequence shown here is derived from an EMBL/GenBank/DDBJ whole genome shotgun (WGS) entry which is preliminary data.</text>
</comment>
<name>A0AAW9R2P1_9GAMM</name>
<keyword evidence="2" id="KW-0812">Transmembrane</keyword>
<evidence type="ECO:0000256" key="2">
    <source>
        <dbReference type="SAM" id="Phobius"/>
    </source>
</evidence>
<dbReference type="RefSeq" id="WP_337334275.1">
    <property type="nucleotide sequence ID" value="NZ_JBBDHC010000002.1"/>
</dbReference>
<dbReference type="PANTHER" id="PTHR10566:SF113">
    <property type="entry name" value="PROTEIN ACTIVITY OF BC1 COMPLEX KINASE 7, CHLOROPLASTIC"/>
    <property type="match status" value="1"/>
</dbReference>
<dbReference type="AlphaFoldDB" id="A0AAW9R2P1"/>
<feature type="domain" description="ABC1 atypical kinase-like" evidence="3">
    <location>
        <begin position="100"/>
        <end position="344"/>
    </location>
</feature>
<comment type="similarity">
    <text evidence="1">Belongs to the protein kinase superfamily. ADCK protein kinase family.</text>
</comment>
<evidence type="ECO:0000313" key="5">
    <source>
        <dbReference type="Proteomes" id="UP001364472"/>
    </source>
</evidence>
<proteinExistence type="inferred from homology"/>
<gene>
    <name evidence="4" type="ORF">WB794_01660</name>
</gene>
<feature type="transmembrane region" description="Helical" evidence="2">
    <location>
        <begin position="526"/>
        <end position="551"/>
    </location>
</feature>
<dbReference type="SUPFAM" id="SSF56112">
    <property type="entry name" value="Protein kinase-like (PK-like)"/>
    <property type="match status" value="1"/>
</dbReference>
<keyword evidence="5" id="KW-1185">Reference proteome</keyword>
<dbReference type="PANTHER" id="PTHR10566">
    <property type="entry name" value="CHAPERONE-ACTIVITY OF BC1 COMPLEX CABC1 -RELATED"/>
    <property type="match status" value="1"/>
</dbReference>
<dbReference type="InterPro" id="IPR050154">
    <property type="entry name" value="UbiB_kinase"/>
</dbReference>
<keyword evidence="2" id="KW-0472">Membrane</keyword>
<dbReference type="InterPro" id="IPR011009">
    <property type="entry name" value="Kinase-like_dom_sf"/>
</dbReference>
<evidence type="ECO:0000259" key="3">
    <source>
        <dbReference type="Pfam" id="PF03109"/>
    </source>
</evidence>
<accession>A0AAW9R2P1</accession>
<protein>
    <submittedName>
        <fullName evidence="4">AarF/UbiB family protein</fullName>
    </submittedName>
</protein>
<evidence type="ECO:0000256" key="1">
    <source>
        <dbReference type="ARBA" id="ARBA00009670"/>
    </source>
</evidence>